<evidence type="ECO:0000313" key="1">
    <source>
        <dbReference type="EMBL" id="JAE15811.1"/>
    </source>
</evidence>
<organism evidence="1">
    <name type="scientific">Arundo donax</name>
    <name type="common">Giant reed</name>
    <name type="synonym">Donax arundinaceus</name>
    <dbReference type="NCBI Taxonomy" id="35708"/>
    <lineage>
        <taxon>Eukaryota</taxon>
        <taxon>Viridiplantae</taxon>
        <taxon>Streptophyta</taxon>
        <taxon>Embryophyta</taxon>
        <taxon>Tracheophyta</taxon>
        <taxon>Spermatophyta</taxon>
        <taxon>Magnoliopsida</taxon>
        <taxon>Liliopsida</taxon>
        <taxon>Poales</taxon>
        <taxon>Poaceae</taxon>
        <taxon>PACMAD clade</taxon>
        <taxon>Arundinoideae</taxon>
        <taxon>Arundineae</taxon>
        <taxon>Arundo</taxon>
    </lineage>
</organism>
<dbReference type="AlphaFoldDB" id="A0A0A9FZT8"/>
<dbReference type="EMBL" id="GBRH01182085">
    <property type="protein sequence ID" value="JAE15811.1"/>
    <property type="molecule type" value="Transcribed_RNA"/>
</dbReference>
<sequence length="16" mass="1825">MSGGSPRRGPRARRRQ</sequence>
<name>A0A0A9FZT8_ARUDO</name>
<protein>
    <submittedName>
        <fullName evidence="1">Uncharacterized protein</fullName>
    </submittedName>
</protein>
<reference evidence="1" key="1">
    <citation type="submission" date="2014-09" db="EMBL/GenBank/DDBJ databases">
        <authorList>
            <person name="Magalhaes I.L.F."/>
            <person name="Oliveira U."/>
            <person name="Santos F.R."/>
            <person name="Vidigal T.H.D.A."/>
            <person name="Brescovit A.D."/>
            <person name="Santos A.J."/>
        </authorList>
    </citation>
    <scope>NUCLEOTIDE SEQUENCE</scope>
    <source>
        <tissue evidence="1">Shoot tissue taken approximately 20 cm above the soil surface</tissue>
    </source>
</reference>
<proteinExistence type="predicted"/>
<reference evidence="1" key="2">
    <citation type="journal article" date="2015" name="Data Brief">
        <title>Shoot transcriptome of the giant reed, Arundo donax.</title>
        <authorList>
            <person name="Barrero R.A."/>
            <person name="Guerrero F.D."/>
            <person name="Moolhuijzen P."/>
            <person name="Goolsby J.A."/>
            <person name="Tidwell J."/>
            <person name="Bellgard S.E."/>
            <person name="Bellgard M.I."/>
        </authorList>
    </citation>
    <scope>NUCLEOTIDE SEQUENCE</scope>
    <source>
        <tissue evidence="1">Shoot tissue taken approximately 20 cm above the soil surface</tissue>
    </source>
</reference>
<accession>A0A0A9FZT8</accession>